<evidence type="ECO:0000313" key="4">
    <source>
        <dbReference type="Proteomes" id="UP001355298"/>
    </source>
</evidence>
<evidence type="ECO:0000313" key="3">
    <source>
        <dbReference type="EMBL" id="MEC4266024.1"/>
    </source>
</evidence>
<name>A0ABU6ISB9_9FLAO</name>
<dbReference type="InterPro" id="IPR001509">
    <property type="entry name" value="Epimerase_deHydtase"/>
</dbReference>
<sequence length="345" mass="39159">MKILVTGAAGFIGFHVCTKLLEKGHEVVGLDNINDYYDVNLKYDRLLELGIPMNEAKVFGNLVASGKHTSFQFIRMNLEDRSELPNLFKQENFDIACNLAAQAGVRYSLENPESYVDSNIVGFLNILECCRNFAIKHLVYASSSSVYGTNTKIPFSTTDSVDHPISLYAASKKSNELMAYTYSHLYGFPTTGLRFFTVYGPWGRPDMALYLFTDAIVKGEPIKVFNNGEMQRDFTYVDDIVEGVIRIIKQPVKYRKTGDTKYKIYNIGNSTSVKLLDFIEALESTLHIKAKKQFLPMQPGDVKKTWADVSDLKTDYDYQPNTSILEGVKRFVSWYSNYNDIEIKS</sequence>
<organism evidence="3 4">
    <name type="scientific">Flagellimonas halotolerans</name>
    <dbReference type="NCBI Taxonomy" id="3112164"/>
    <lineage>
        <taxon>Bacteria</taxon>
        <taxon>Pseudomonadati</taxon>
        <taxon>Bacteroidota</taxon>
        <taxon>Flavobacteriia</taxon>
        <taxon>Flavobacteriales</taxon>
        <taxon>Flavobacteriaceae</taxon>
        <taxon>Flagellimonas</taxon>
    </lineage>
</organism>
<dbReference type="CDD" id="cd05253">
    <property type="entry name" value="UDP_GE_SDE_e"/>
    <property type="match status" value="1"/>
</dbReference>
<reference evidence="3 4" key="1">
    <citation type="submission" date="2024-01" db="EMBL/GenBank/DDBJ databases">
        <title>The strains designed SYSU M86414 and SYSU M84420 isolated from the marine sediment in San Sha City (Hainan Province, China).</title>
        <authorList>
            <person name="Guo D."/>
        </authorList>
    </citation>
    <scope>NUCLEOTIDE SEQUENCE [LARGE SCALE GENOMIC DNA]</scope>
    <source>
        <strain evidence="3 4">SYSU M84420</strain>
    </source>
</reference>
<dbReference type="Gene3D" id="3.40.50.720">
    <property type="entry name" value="NAD(P)-binding Rossmann-like Domain"/>
    <property type="match status" value="1"/>
</dbReference>
<dbReference type="EMBL" id="JAYMGW010000009">
    <property type="protein sequence ID" value="MEC4266024.1"/>
    <property type="molecule type" value="Genomic_DNA"/>
</dbReference>
<protein>
    <submittedName>
        <fullName evidence="3">NAD-dependent epimerase</fullName>
    </submittedName>
</protein>
<comment type="caution">
    <text evidence="3">The sequence shown here is derived from an EMBL/GenBank/DDBJ whole genome shotgun (WGS) entry which is preliminary data.</text>
</comment>
<dbReference type="Pfam" id="PF01370">
    <property type="entry name" value="Epimerase"/>
    <property type="match status" value="1"/>
</dbReference>
<keyword evidence="4" id="KW-1185">Reference proteome</keyword>
<gene>
    <name evidence="3" type="ORF">VOP03_11765</name>
</gene>
<dbReference type="InterPro" id="IPR036291">
    <property type="entry name" value="NAD(P)-bd_dom_sf"/>
</dbReference>
<dbReference type="SUPFAM" id="SSF51735">
    <property type="entry name" value="NAD(P)-binding Rossmann-fold domains"/>
    <property type="match status" value="1"/>
</dbReference>
<feature type="domain" description="NAD-dependent epimerase/dehydratase" evidence="2">
    <location>
        <begin position="3"/>
        <end position="268"/>
    </location>
</feature>
<dbReference type="Proteomes" id="UP001355298">
    <property type="component" value="Unassembled WGS sequence"/>
</dbReference>
<evidence type="ECO:0000259" key="2">
    <source>
        <dbReference type="Pfam" id="PF01370"/>
    </source>
</evidence>
<dbReference type="PRINTS" id="PR01713">
    <property type="entry name" value="NUCEPIMERASE"/>
</dbReference>
<evidence type="ECO:0000256" key="1">
    <source>
        <dbReference type="ARBA" id="ARBA00023027"/>
    </source>
</evidence>
<dbReference type="PANTHER" id="PTHR43574">
    <property type="entry name" value="EPIMERASE-RELATED"/>
    <property type="match status" value="1"/>
</dbReference>
<dbReference type="Gene3D" id="3.90.25.10">
    <property type="entry name" value="UDP-galactose 4-epimerase, domain 1"/>
    <property type="match status" value="1"/>
</dbReference>
<dbReference type="RefSeq" id="WP_326278988.1">
    <property type="nucleotide sequence ID" value="NZ_JAYKYV010000009.1"/>
</dbReference>
<proteinExistence type="predicted"/>
<keyword evidence="1" id="KW-0520">NAD</keyword>
<accession>A0ABU6ISB9</accession>